<dbReference type="EMBL" id="LR899012">
    <property type="protein sequence ID" value="CAD7087025.1"/>
    <property type="molecule type" value="Genomic_DNA"/>
</dbReference>
<dbReference type="InParanoid" id="A0A7R8UUY8"/>
<dbReference type="SUPFAM" id="SSF52058">
    <property type="entry name" value="L domain-like"/>
    <property type="match status" value="1"/>
</dbReference>
<proteinExistence type="predicted"/>
<organism evidence="1 2">
    <name type="scientific">Hermetia illucens</name>
    <name type="common">Black soldier fly</name>
    <dbReference type="NCBI Taxonomy" id="343691"/>
    <lineage>
        <taxon>Eukaryota</taxon>
        <taxon>Metazoa</taxon>
        <taxon>Ecdysozoa</taxon>
        <taxon>Arthropoda</taxon>
        <taxon>Hexapoda</taxon>
        <taxon>Insecta</taxon>
        <taxon>Pterygota</taxon>
        <taxon>Neoptera</taxon>
        <taxon>Endopterygota</taxon>
        <taxon>Diptera</taxon>
        <taxon>Brachycera</taxon>
        <taxon>Stratiomyomorpha</taxon>
        <taxon>Stratiomyidae</taxon>
        <taxon>Hermetiinae</taxon>
        <taxon>Hermetia</taxon>
    </lineage>
</organism>
<dbReference type="OrthoDB" id="272149at2759"/>
<dbReference type="PANTHER" id="PTHR46282:SF1">
    <property type="entry name" value="LEUCINE-RICH REPEAT-CONTAINING PROTEIN 72-LIKE"/>
    <property type="match status" value="1"/>
</dbReference>
<dbReference type="InterPro" id="IPR043313">
    <property type="entry name" value="LRMDA"/>
</dbReference>
<dbReference type="PANTHER" id="PTHR46282">
    <property type="entry name" value="LEUCINE-RICH MELANOCYTE DIFFERENTIATION-ASSOCIATED PROTEIN"/>
    <property type="match status" value="1"/>
</dbReference>
<accession>A0A7R8UUY8</accession>
<evidence type="ECO:0000313" key="2">
    <source>
        <dbReference type="Proteomes" id="UP000594454"/>
    </source>
</evidence>
<name>A0A7R8UUY8_HERIL</name>
<evidence type="ECO:0000313" key="1">
    <source>
        <dbReference type="EMBL" id="CAD7087025.1"/>
    </source>
</evidence>
<dbReference type="AlphaFoldDB" id="A0A7R8UUY8"/>
<dbReference type="Gene3D" id="3.80.10.10">
    <property type="entry name" value="Ribonuclease Inhibitor"/>
    <property type="match status" value="1"/>
</dbReference>
<reference evidence="1 2" key="1">
    <citation type="submission" date="2020-11" db="EMBL/GenBank/DDBJ databases">
        <authorList>
            <person name="Wallbank WR R."/>
            <person name="Pardo Diaz C."/>
            <person name="Kozak K."/>
            <person name="Martin S."/>
            <person name="Jiggins C."/>
            <person name="Moest M."/>
            <person name="Warren A I."/>
            <person name="Generalovic N T."/>
            <person name="Byers J.R.P. K."/>
            <person name="Montejo-Kovacevich G."/>
            <person name="Yen C E."/>
        </authorList>
    </citation>
    <scope>NUCLEOTIDE SEQUENCE [LARGE SCALE GENOMIC DNA]</scope>
</reference>
<protein>
    <submittedName>
        <fullName evidence="1">Uncharacterized protein</fullName>
    </submittedName>
</protein>
<sequence>MPHKSLSRKRSTPRVPTALPSTILKVTEFLAGMKVHTGTPTPDYTGNMCSDAYAQSLLQENGRVTMAYTNLSIMPTKIPRLIGDKVEDIDLGHNRFKDLGFLANFSKLHTLVLDWNTELKVETFPAVPTLKILWLNHCNIADIEEWVGMLSAHCPDLEHLSMLCNPGACTELNGKTEDEERKYRENIIQKFTNLKTLDGRPVENEQKESCLLTESFPSISNNCLTNLWESFTGIVAKKGKGKLTKIERRNSAGLTSSQE</sequence>
<dbReference type="Proteomes" id="UP000594454">
    <property type="component" value="Chromosome 4"/>
</dbReference>
<keyword evidence="2" id="KW-1185">Reference proteome</keyword>
<dbReference type="InterPro" id="IPR032675">
    <property type="entry name" value="LRR_dom_sf"/>
</dbReference>
<gene>
    <name evidence="1" type="ORF">HERILL_LOCUS9754</name>
</gene>